<dbReference type="AlphaFoldDB" id="A0AAW5E5A9"/>
<feature type="region of interest" description="Disordered" evidence="1">
    <location>
        <begin position="1"/>
        <end position="23"/>
    </location>
</feature>
<protein>
    <submittedName>
        <fullName evidence="2">Uncharacterized protein</fullName>
    </submittedName>
</protein>
<name>A0AAW5E5A9_9BACI</name>
<evidence type="ECO:0000313" key="2">
    <source>
        <dbReference type="EMBL" id="MCH1624288.1"/>
    </source>
</evidence>
<organism evidence="2 3">
    <name type="scientific">Fredinandcohnia quinoae</name>
    <dbReference type="NCBI Taxonomy" id="2918902"/>
    <lineage>
        <taxon>Bacteria</taxon>
        <taxon>Bacillati</taxon>
        <taxon>Bacillota</taxon>
        <taxon>Bacilli</taxon>
        <taxon>Bacillales</taxon>
        <taxon>Bacillaceae</taxon>
        <taxon>Fredinandcohnia</taxon>
    </lineage>
</organism>
<dbReference type="EMBL" id="JAKTTI010000002">
    <property type="protein sequence ID" value="MCH1624288.1"/>
    <property type="molecule type" value="Genomic_DNA"/>
</dbReference>
<evidence type="ECO:0000313" key="3">
    <source>
        <dbReference type="Proteomes" id="UP001431131"/>
    </source>
</evidence>
<sequence>MVGCSSDLSDRPPMPDTDSCNDWEWDENLGVWECDDDDSNYRGHYFYGGSFYKGSKKLKASSSYKSYKSSYKSGFGSGSKGGFGG</sequence>
<accession>A0AAW5E5A9</accession>
<keyword evidence="3" id="KW-1185">Reference proteome</keyword>
<evidence type="ECO:0000256" key="1">
    <source>
        <dbReference type="SAM" id="MobiDB-lite"/>
    </source>
</evidence>
<dbReference type="RefSeq" id="WP_240252673.1">
    <property type="nucleotide sequence ID" value="NZ_JAKTTI010000002.1"/>
</dbReference>
<reference evidence="2" key="1">
    <citation type="submission" date="2022-02" db="EMBL/GenBank/DDBJ databases">
        <title>Fredinandcohnia quinoae sp. nov. isolated from Chenopodium quinoa seeds.</title>
        <authorList>
            <person name="Saati-Santamaria Z."/>
            <person name="Flores-Felix J.D."/>
            <person name="Igual J.M."/>
            <person name="Velazquez E."/>
            <person name="Garcia-Fraile P."/>
            <person name="Martinez-Molina E."/>
        </authorList>
    </citation>
    <scope>NUCLEOTIDE SEQUENCE</scope>
    <source>
        <strain evidence="2">SECRCQ15</strain>
    </source>
</reference>
<gene>
    <name evidence="2" type="ORF">MJG50_03025</name>
</gene>
<dbReference type="Proteomes" id="UP001431131">
    <property type="component" value="Unassembled WGS sequence"/>
</dbReference>
<proteinExistence type="predicted"/>
<comment type="caution">
    <text evidence="2">The sequence shown here is derived from an EMBL/GenBank/DDBJ whole genome shotgun (WGS) entry which is preliminary data.</text>
</comment>